<dbReference type="EMBL" id="PZKG01000019">
    <property type="protein sequence ID" value="PTE22581.1"/>
    <property type="molecule type" value="Genomic_DNA"/>
</dbReference>
<proteinExistence type="predicted"/>
<dbReference type="InterPro" id="IPR018037">
    <property type="entry name" value="FixH_proteobacterial"/>
</dbReference>
<keyword evidence="1" id="KW-0812">Transmembrane</keyword>
<organism evidence="2 3">
    <name type="scientific">Cereibacter changlensis JA139</name>
    <dbReference type="NCBI Taxonomy" id="1188249"/>
    <lineage>
        <taxon>Bacteria</taxon>
        <taxon>Pseudomonadati</taxon>
        <taxon>Pseudomonadota</taxon>
        <taxon>Alphaproteobacteria</taxon>
        <taxon>Rhodobacterales</taxon>
        <taxon>Paracoccaceae</taxon>
        <taxon>Cereibacter</taxon>
    </lineage>
</organism>
<evidence type="ECO:0000313" key="3">
    <source>
        <dbReference type="Proteomes" id="UP000241010"/>
    </source>
</evidence>
<comment type="caution">
    <text evidence="2">The sequence shown here is derived from an EMBL/GenBank/DDBJ whole genome shotgun (WGS) entry which is preliminary data.</text>
</comment>
<reference evidence="2 3" key="1">
    <citation type="submission" date="2018-03" db="EMBL/GenBank/DDBJ databases">
        <title>Cereibacter changlensis.</title>
        <authorList>
            <person name="Meyer T.E."/>
            <person name="Miller S."/>
            <person name="Lodha T."/>
            <person name="Gandham S."/>
            <person name="Chintalapati S."/>
            <person name="Chintalapati V.R."/>
        </authorList>
    </citation>
    <scope>NUCLEOTIDE SEQUENCE [LARGE SCALE GENOMIC DNA]</scope>
    <source>
        <strain evidence="2 3">JA139</strain>
    </source>
</reference>
<dbReference type="OrthoDB" id="1495896at2"/>
<dbReference type="RefSeq" id="WP_107663095.1">
    <property type="nucleotide sequence ID" value="NZ_PZKG01000019.1"/>
</dbReference>
<keyword evidence="3" id="KW-1185">Reference proteome</keyword>
<dbReference type="Pfam" id="PF05751">
    <property type="entry name" value="FixH"/>
    <property type="match status" value="1"/>
</dbReference>
<keyword evidence="1" id="KW-0472">Membrane</keyword>
<evidence type="ECO:0000256" key="1">
    <source>
        <dbReference type="SAM" id="Phobius"/>
    </source>
</evidence>
<dbReference type="AlphaFoldDB" id="A0A2T4JXF0"/>
<dbReference type="Proteomes" id="UP000241010">
    <property type="component" value="Unassembled WGS sequence"/>
</dbReference>
<gene>
    <name evidence="2" type="ORF">C5F48_06475</name>
</gene>
<protein>
    <submittedName>
        <fullName evidence="2">Nitrogen fixation protein FixH</fullName>
    </submittedName>
</protein>
<keyword evidence="1" id="KW-1133">Transmembrane helix</keyword>
<sequence length="152" mass="16470">MGEITGRKVLFITVSAFSVIIGVNLVMAWQAISTFPGLEVENSYVASQSFDSDKAAQLGLGWTLASDYDETGKALHLSFTGDDGLPADVATLTVLVGRTTEAQQDQRPQFDRAAGVYSAPLDLQPGKWMMHVEATARDGTPFRQRIDLFVEG</sequence>
<dbReference type="InterPro" id="IPR008620">
    <property type="entry name" value="FixH"/>
</dbReference>
<dbReference type="PIRSF" id="PIRSF011386">
    <property type="entry name" value="FixH"/>
    <property type="match status" value="1"/>
</dbReference>
<evidence type="ECO:0000313" key="2">
    <source>
        <dbReference type="EMBL" id="PTE22581.1"/>
    </source>
</evidence>
<accession>A0A2T4JXF0</accession>
<name>A0A2T4JXF0_9RHOB</name>
<feature type="transmembrane region" description="Helical" evidence="1">
    <location>
        <begin position="9"/>
        <end position="32"/>
    </location>
</feature>